<feature type="transmembrane region" description="Helical" evidence="9">
    <location>
        <begin position="207"/>
        <end position="237"/>
    </location>
</feature>
<feature type="transmembrane region" description="Helical" evidence="9">
    <location>
        <begin position="453"/>
        <end position="474"/>
    </location>
</feature>
<dbReference type="InterPro" id="IPR038731">
    <property type="entry name" value="RgtA/B/C-like"/>
</dbReference>
<feature type="domain" description="Putative mannosyltransferase YkcA/B-like C-terminal" evidence="11">
    <location>
        <begin position="580"/>
        <end position="665"/>
    </location>
</feature>
<keyword evidence="13" id="KW-1185">Reference proteome</keyword>
<feature type="transmembrane region" description="Helical" evidence="9">
    <location>
        <begin position="481"/>
        <end position="501"/>
    </location>
</feature>
<reference evidence="12 13" key="1">
    <citation type="journal article" date="2007" name="Genome Res.">
        <title>Genome characteristics of facultatively symbiotic Frankia sp. strains reflect host range and host plant biogeography.</title>
        <authorList>
            <person name="Normand P."/>
            <person name="Lapierre P."/>
            <person name="Tisa L.S."/>
            <person name="Gogarten J.P."/>
            <person name="Alloisio N."/>
            <person name="Bagnarol E."/>
            <person name="Bassi C.A."/>
            <person name="Berry A.M."/>
            <person name="Bickhart D.M."/>
            <person name="Choisne N."/>
            <person name="Couloux A."/>
            <person name="Cournoyer B."/>
            <person name="Cruveiller S."/>
            <person name="Daubin V."/>
            <person name="Demange N."/>
            <person name="Francino M.P."/>
            <person name="Goltsman E."/>
            <person name="Huang Y."/>
            <person name="Kopp O.R."/>
            <person name="Labarre L."/>
            <person name="Lapidus A."/>
            <person name="Lavire C."/>
            <person name="Marechal J."/>
            <person name="Martinez M."/>
            <person name="Mastronunzio J.E."/>
            <person name="Mullin B.C."/>
            <person name="Niemann J."/>
            <person name="Pujic P."/>
            <person name="Rawnsley T."/>
            <person name="Rouy Z."/>
            <person name="Schenowitz C."/>
            <person name="Sellstedt A."/>
            <person name="Tavares F."/>
            <person name="Tomkins J.P."/>
            <person name="Vallenet D."/>
            <person name="Valverde C."/>
            <person name="Wall L.G."/>
            <person name="Wang Y."/>
            <person name="Medigue C."/>
            <person name="Benson D.R."/>
        </authorList>
    </citation>
    <scope>NUCLEOTIDE SEQUENCE [LARGE SCALE GENOMIC DNA]</scope>
    <source>
        <strain evidence="13">DSM 45818 / CECT 9043 / CcI3</strain>
    </source>
</reference>
<dbReference type="GO" id="GO:0016763">
    <property type="term" value="F:pentosyltransferase activity"/>
    <property type="evidence" value="ECO:0007669"/>
    <property type="project" value="TreeGrafter"/>
</dbReference>
<dbReference type="InterPro" id="IPR050297">
    <property type="entry name" value="LipidA_mod_glycosyltrf_83"/>
</dbReference>
<proteinExistence type="predicted"/>
<feature type="transmembrane region" description="Helical" evidence="9">
    <location>
        <begin position="370"/>
        <end position="390"/>
    </location>
</feature>
<keyword evidence="2" id="KW-1003">Cell membrane</keyword>
<keyword evidence="7 9" id="KW-0472">Membrane</keyword>
<organism evidence="12 13">
    <name type="scientific">Frankia casuarinae (strain DSM 45818 / CECT 9043 / HFP020203 / CcI3)</name>
    <dbReference type="NCBI Taxonomy" id="106370"/>
    <lineage>
        <taxon>Bacteria</taxon>
        <taxon>Bacillati</taxon>
        <taxon>Actinomycetota</taxon>
        <taxon>Actinomycetes</taxon>
        <taxon>Frankiales</taxon>
        <taxon>Frankiaceae</taxon>
        <taxon>Frankia</taxon>
    </lineage>
</organism>
<dbReference type="Pfam" id="PF13231">
    <property type="entry name" value="PMT_2"/>
    <property type="match status" value="1"/>
</dbReference>
<feature type="region of interest" description="Disordered" evidence="8">
    <location>
        <begin position="11"/>
        <end position="39"/>
    </location>
</feature>
<dbReference type="PANTHER" id="PTHR33908">
    <property type="entry name" value="MANNOSYLTRANSFERASE YKCB-RELATED"/>
    <property type="match status" value="1"/>
</dbReference>
<feature type="transmembrane region" description="Helical" evidence="9">
    <location>
        <begin position="396"/>
        <end position="417"/>
    </location>
</feature>
<protein>
    <submittedName>
        <fullName evidence="12">Glycosyl transferase, family 39</fullName>
    </submittedName>
</protein>
<dbReference type="Proteomes" id="UP000001937">
    <property type="component" value="Chromosome"/>
</dbReference>
<dbReference type="RefSeq" id="WP_011436802.1">
    <property type="nucleotide sequence ID" value="NC_007777.1"/>
</dbReference>
<keyword evidence="3" id="KW-0328">Glycosyltransferase</keyword>
<keyword evidence="5 9" id="KW-0812">Transmembrane</keyword>
<dbReference type="GO" id="GO:0009103">
    <property type="term" value="P:lipopolysaccharide biosynthetic process"/>
    <property type="evidence" value="ECO:0007669"/>
    <property type="project" value="UniProtKB-ARBA"/>
</dbReference>
<dbReference type="eggNOG" id="COG1807">
    <property type="taxonomic scope" value="Bacteria"/>
</dbReference>
<dbReference type="Pfam" id="PF24878">
    <property type="entry name" value="YkcB_C"/>
    <property type="match status" value="1"/>
</dbReference>
<evidence type="ECO:0000259" key="10">
    <source>
        <dbReference type="Pfam" id="PF13231"/>
    </source>
</evidence>
<feature type="compositionally biased region" description="Gly residues" evidence="8">
    <location>
        <begin position="529"/>
        <end position="544"/>
    </location>
</feature>
<gene>
    <name evidence="12" type="ordered locus">Francci3_2390</name>
</gene>
<dbReference type="HOGENOM" id="CLU_007261_1_0_11"/>
<feature type="transmembrane region" description="Helical" evidence="9">
    <location>
        <begin position="341"/>
        <end position="358"/>
    </location>
</feature>
<sequence length="685" mass="68549">MTIVSPLVNAPDADVPVRHPAGHPSGPPPPSRPRGRIGRLVRGPAGDPAWIRPSLLALLAATAVLYLWDLSASGYGNGFYAAATQAATHSWKALLFGSLDSGNAITVDKPPASLWVSGLFARAFGFSSWTVLAPQALEGVAAVGLLYATVRRTSGAAAGLLAGAAFALTPVAVLMFRFNNPDALLVLLLVAAAYCTVRATERASLRWLLLAGTCVGFGFLTKMAQAFLVVPALSLVYLTAAPTGLRRRLAHLAGAVAAIVVSAGWYLALVELWPASSRPYIGGSTNNSLLELAIGYNGLGRIFGGSAGGGASGGGGGGMTTGFGGATGITRLFGASMGAEISWLLPAALIVLVAGLWFTRRTPRTDPTRAALVLWGGWLLVSGLVFSFMSGITHPYYTVALAPAVAALVASGGTVCWRGRARISHRATLAAMIAVTGLWGFVLLDRVASWLPVLRWIILPASVLVAVALVAGAARLTRITAVLAAATVISASAGTSAYALATAANPHSGSIPISGPAVAATAGGAGGGPGGAAAGGGLPSGAPGGTPPSSSSGSSSGSSASSSDSPVARGTGSTALVALLRTSTTTWAAATTGGATTAAELELSSGKAVIAIGGWDGSDPAPTLAQFEQWVSEGKIHYFVAGGTGMGGGRNSTSGNEIAAWVAAHFTATTVGGQTVYDLTTSGMS</sequence>
<feature type="transmembrane region" description="Helical" evidence="9">
    <location>
        <begin position="183"/>
        <end position="201"/>
    </location>
</feature>
<dbReference type="OrthoDB" id="5241882at2"/>
<dbReference type="InterPro" id="IPR056785">
    <property type="entry name" value="YkcA/B-like_C"/>
</dbReference>
<feature type="compositionally biased region" description="Low complexity" evidence="8">
    <location>
        <begin position="547"/>
        <end position="568"/>
    </location>
</feature>
<feature type="transmembrane region" description="Helical" evidence="9">
    <location>
        <begin position="429"/>
        <end position="447"/>
    </location>
</feature>
<feature type="transmembrane region" description="Helical" evidence="9">
    <location>
        <begin position="156"/>
        <end position="176"/>
    </location>
</feature>
<accession>Q2JAD5</accession>
<name>Q2JAD5_FRACC</name>
<keyword evidence="4 12" id="KW-0808">Transferase</keyword>
<evidence type="ECO:0000256" key="2">
    <source>
        <dbReference type="ARBA" id="ARBA00022475"/>
    </source>
</evidence>
<evidence type="ECO:0000256" key="9">
    <source>
        <dbReference type="SAM" id="Phobius"/>
    </source>
</evidence>
<dbReference type="GO" id="GO:0010041">
    <property type="term" value="P:response to iron(III) ion"/>
    <property type="evidence" value="ECO:0007669"/>
    <property type="project" value="TreeGrafter"/>
</dbReference>
<feature type="region of interest" description="Disordered" evidence="8">
    <location>
        <begin position="529"/>
        <end position="569"/>
    </location>
</feature>
<evidence type="ECO:0000256" key="5">
    <source>
        <dbReference type="ARBA" id="ARBA00022692"/>
    </source>
</evidence>
<keyword evidence="6 9" id="KW-1133">Transmembrane helix</keyword>
<evidence type="ECO:0000256" key="8">
    <source>
        <dbReference type="SAM" id="MobiDB-lite"/>
    </source>
</evidence>
<evidence type="ECO:0000256" key="7">
    <source>
        <dbReference type="ARBA" id="ARBA00023136"/>
    </source>
</evidence>
<dbReference type="AlphaFoldDB" id="Q2JAD5"/>
<evidence type="ECO:0000313" key="13">
    <source>
        <dbReference type="Proteomes" id="UP000001937"/>
    </source>
</evidence>
<dbReference type="PANTHER" id="PTHR33908:SF3">
    <property type="entry name" value="UNDECAPRENYL PHOSPHATE-ALPHA-4-AMINO-4-DEOXY-L-ARABINOSE ARABINOSYL TRANSFERASE"/>
    <property type="match status" value="1"/>
</dbReference>
<evidence type="ECO:0000256" key="1">
    <source>
        <dbReference type="ARBA" id="ARBA00004651"/>
    </source>
</evidence>
<evidence type="ECO:0000256" key="3">
    <source>
        <dbReference type="ARBA" id="ARBA00022676"/>
    </source>
</evidence>
<evidence type="ECO:0000256" key="4">
    <source>
        <dbReference type="ARBA" id="ARBA00022679"/>
    </source>
</evidence>
<dbReference type="KEGG" id="fra:Francci3_2390"/>
<evidence type="ECO:0000259" key="11">
    <source>
        <dbReference type="Pfam" id="PF24878"/>
    </source>
</evidence>
<evidence type="ECO:0000313" key="12">
    <source>
        <dbReference type="EMBL" id="ABD11757.1"/>
    </source>
</evidence>
<dbReference type="EMBL" id="CP000249">
    <property type="protein sequence ID" value="ABD11757.1"/>
    <property type="molecule type" value="Genomic_DNA"/>
</dbReference>
<comment type="subcellular location">
    <subcellularLocation>
        <location evidence="1">Cell membrane</location>
        <topology evidence="1">Multi-pass membrane protein</topology>
    </subcellularLocation>
</comment>
<feature type="domain" description="Glycosyltransferase RgtA/B/C/D-like" evidence="10">
    <location>
        <begin position="108"/>
        <end position="263"/>
    </location>
</feature>
<evidence type="ECO:0000256" key="6">
    <source>
        <dbReference type="ARBA" id="ARBA00022989"/>
    </source>
</evidence>
<dbReference type="STRING" id="106370.Francci3_2390"/>
<dbReference type="GO" id="GO:0005886">
    <property type="term" value="C:plasma membrane"/>
    <property type="evidence" value="ECO:0007669"/>
    <property type="project" value="UniProtKB-SubCell"/>
</dbReference>
<feature type="transmembrane region" description="Helical" evidence="9">
    <location>
        <begin position="249"/>
        <end position="268"/>
    </location>
</feature>
<dbReference type="PhylomeDB" id="Q2JAD5"/>